<proteinExistence type="predicted"/>
<dbReference type="KEGG" id="nve:5504793"/>
<dbReference type="PhylomeDB" id="A7SRU9"/>
<dbReference type="GO" id="GO:0005509">
    <property type="term" value="F:calcium ion binding"/>
    <property type="evidence" value="ECO:0000318"/>
    <property type="project" value="GO_Central"/>
</dbReference>
<dbReference type="GO" id="GO:0043226">
    <property type="term" value="C:organelle"/>
    <property type="evidence" value="ECO:0007669"/>
    <property type="project" value="UniProtKB-ARBA"/>
</dbReference>
<dbReference type="PROSITE" id="PS00018">
    <property type="entry name" value="EF_HAND_1"/>
    <property type="match status" value="1"/>
</dbReference>
<reference evidence="4 5" key="1">
    <citation type="journal article" date="2007" name="Science">
        <title>Sea anemone genome reveals ancestral eumetazoan gene repertoire and genomic organization.</title>
        <authorList>
            <person name="Putnam N.H."/>
            <person name="Srivastava M."/>
            <person name="Hellsten U."/>
            <person name="Dirks B."/>
            <person name="Chapman J."/>
            <person name="Salamov A."/>
            <person name="Terry A."/>
            <person name="Shapiro H."/>
            <person name="Lindquist E."/>
            <person name="Kapitonov V.V."/>
            <person name="Jurka J."/>
            <person name="Genikhovich G."/>
            <person name="Grigoriev I.V."/>
            <person name="Lucas S.M."/>
            <person name="Steele R.E."/>
            <person name="Finnerty J.R."/>
            <person name="Technau U."/>
            <person name="Martindale M.Q."/>
            <person name="Rokhsar D.S."/>
        </authorList>
    </citation>
    <scope>NUCLEOTIDE SEQUENCE [LARGE SCALE GENOMIC DNA]</scope>
    <source>
        <strain evidence="5">CH2 X CH6</strain>
    </source>
</reference>
<evidence type="ECO:0000313" key="4">
    <source>
        <dbReference type="EMBL" id="EDO33595.1"/>
    </source>
</evidence>
<dbReference type="AlphaFoldDB" id="A7SRU9"/>
<dbReference type="Proteomes" id="UP000001593">
    <property type="component" value="Unassembled WGS sequence"/>
</dbReference>
<dbReference type="eggNOG" id="KOG0027">
    <property type="taxonomic scope" value="Eukaryota"/>
</dbReference>
<keyword evidence="1" id="KW-0677">Repeat</keyword>
<evidence type="ECO:0000256" key="2">
    <source>
        <dbReference type="ARBA" id="ARBA00022837"/>
    </source>
</evidence>
<dbReference type="EMBL" id="DS469767">
    <property type="protein sequence ID" value="EDO33595.1"/>
    <property type="molecule type" value="Genomic_DNA"/>
</dbReference>
<dbReference type="GO" id="GO:0030234">
    <property type="term" value="F:enzyme regulator activity"/>
    <property type="evidence" value="ECO:0000318"/>
    <property type="project" value="GO_Central"/>
</dbReference>
<dbReference type="GO" id="GO:0000226">
    <property type="term" value="P:microtubule cytoskeleton organization"/>
    <property type="evidence" value="ECO:0000318"/>
    <property type="project" value="GO_Central"/>
</dbReference>
<dbReference type="SMART" id="SM00054">
    <property type="entry name" value="EFh"/>
    <property type="match status" value="4"/>
</dbReference>
<feature type="domain" description="EF-hand" evidence="3">
    <location>
        <begin position="40"/>
        <end position="75"/>
    </location>
</feature>
<feature type="domain" description="EF-hand" evidence="3">
    <location>
        <begin position="112"/>
        <end position="142"/>
    </location>
</feature>
<sequence>MSKEQIQEMRDVFSMFDKDNSGSIDTDELRDVMRELGENPSDKEIQDMIADADKDGSGEIRFAQFMQLMNNQLRAGSEAEIMDAFNAWDKEGRGDIQVKELRSMLMRIPERLQRKDVDKMLAIADPNSKGTIKFSAFVKLLV</sequence>
<dbReference type="CDD" id="cd00051">
    <property type="entry name" value="EFh"/>
    <property type="match status" value="1"/>
</dbReference>
<dbReference type="STRING" id="45351.A7SRU9"/>
<dbReference type="InterPro" id="IPR018247">
    <property type="entry name" value="EF_Hand_1_Ca_BS"/>
</dbReference>
<keyword evidence="2" id="KW-0106">Calcium</keyword>
<accession>A7SRU9</accession>
<dbReference type="InParanoid" id="A7SRU9"/>
<evidence type="ECO:0000313" key="5">
    <source>
        <dbReference type="Proteomes" id="UP000001593"/>
    </source>
</evidence>
<evidence type="ECO:0000256" key="1">
    <source>
        <dbReference type="ARBA" id="ARBA00022737"/>
    </source>
</evidence>
<dbReference type="GO" id="GO:0005737">
    <property type="term" value="C:cytoplasm"/>
    <property type="evidence" value="ECO:0000318"/>
    <property type="project" value="GO_Central"/>
</dbReference>
<dbReference type="SUPFAM" id="SSF47473">
    <property type="entry name" value="EF-hand"/>
    <property type="match status" value="1"/>
</dbReference>
<name>A7SRU9_NEMVE</name>
<organism evidence="4 5">
    <name type="scientific">Nematostella vectensis</name>
    <name type="common">Starlet sea anemone</name>
    <dbReference type="NCBI Taxonomy" id="45351"/>
    <lineage>
        <taxon>Eukaryota</taxon>
        <taxon>Metazoa</taxon>
        <taxon>Cnidaria</taxon>
        <taxon>Anthozoa</taxon>
        <taxon>Hexacorallia</taxon>
        <taxon>Actiniaria</taxon>
        <taxon>Edwardsiidae</taxon>
        <taxon>Nematostella</taxon>
    </lineage>
</organism>
<dbReference type="FunFam" id="1.10.238.10:FF:000178">
    <property type="entry name" value="Calmodulin-2 A"/>
    <property type="match status" value="1"/>
</dbReference>
<protein>
    <recommendedName>
        <fullName evidence="3">EF-hand domain-containing protein</fullName>
    </recommendedName>
</protein>
<dbReference type="InterPro" id="IPR050230">
    <property type="entry name" value="CALM/Myosin/TropC-like"/>
</dbReference>
<feature type="domain" description="EF-hand" evidence="3">
    <location>
        <begin position="4"/>
        <end position="39"/>
    </location>
</feature>
<evidence type="ECO:0000259" key="3">
    <source>
        <dbReference type="PROSITE" id="PS50222"/>
    </source>
</evidence>
<dbReference type="Gene3D" id="1.10.238.10">
    <property type="entry name" value="EF-hand"/>
    <property type="match status" value="2"/>
</dbReference>
<dbReference type="PANTHER" id="PTHR23048:SF45">
    <property type="entry name" value="CALMODULIN LIKE 4"/>
    <property type="match status" value="1"/>
</dbReference>
<dbReference type="InterPro" id="IPR011992">
    <property type="entry name" value="EF-hand-dom_pair"/>
</dbReference>
<dbReference type="PROSITE" id="PS50222">
    <property type="entry name" value="EF_HAND_2"/>
    <property type="match status" value="4"/>
</dbReference>
<dbReference type="Pfam" id="PF13499">
    <property type="entry name" value="EF-hand_7"/>
    <property type="match status" value="2"/>
</dbReference>
<dbReference type="OMA" id="NAWDKEG"/>
<dbReference type="HOGENOM" id="CLU_061288_18_2_1"/>
<dbReference type="PANTHER" id="PTHR23048">
    <property type="entry name" value="MYOSIN LIGHT CHAIN 1, 3"/>
    <property type="match status" value="1"/>
</dbReference>
<gene>
    <name evidence="4" type="ORF">NEMVEDRAFT_v1g247005</name>
</gene>
<keyword evidence="5" id="KW-1185">Reference proteome</keyword>
<dbReference type="InterPro" id="IPR002048">
    <property type="entry name" value="EF_hand_dom"/>
</dbReference>
<feature type="domain" description="EF-hand" evidence="3">
    <location>
        <begin position="76"/>
        <end position="111"/>
    </location>
</feature>